<dbReference type="Proteomes" id="UP000578697">
    <property type="component" value="Unassembled WGS sequence"/>
</dbReference>
<dbReference type="PANTHER" id="PTHR36194">
    <property type="entry name" value="S-LAYER-LIKE PROTEIN"/>
    <property type="match status" value="1"/>
</dbReference>
<dbReference type="Gene3D" id="2.60.40.4070">
    <property type="match status" value="1"/>
</dbReference>
<organism evidence="3 5">
    <name type="scientific">Treponema rectale</name>
    <dbReference type="NCBI Taxonomy" id="744512"/>
    <lineage>
        <taxon>Bacteria</taxon>
        <taxon>Pseudomonadati</taxon>
        <taxon>Spirochaetota</taxon>
        <taxon>Spirochaetia</taxon>
        <taxon>Spirochaetales</taxon>
        <taxon>Treponemataceae</taxon>
        <taxon>Treponema</taxon>
    </lineage>
</organism>
<dbReference type="Proteomes" id="UP000593591">
    <property type="component" value="Chromosome"/>
</dbReference>
<feature type="signal peptide" evidence="1">
    <location>
        <begin position="1"/>
        <end position="23"/>
    </location>
</feature>
<gene>
    <name evidence="4" type="ORF">DYE49_08815</name>
    <name evidence="3" type="ORF">HNP77_000059</name>
</gene>
<accession>A0A840SA86</accession>
<dbReference type="EMBL" id="CP031517">
    <property type="protein sequence ID" value="QOS40555.1"/>
    <property type="molecule type" value="Genomic_DNA"/>
</dbReference>
<reference evidence="3 5" key="2">
    <citation type="submission" date="2020-08" db="EMBL/GenBank/DDBJ databases">
        <title>Genomic Encyclopedia of Type Strains, Phase IV (KMG-IV): sequencing the most valuable type-strain genomes for metagenomic binning, comparative biology and taxonomic classification.</title>
        <authorList>
            <person name="Goeker M."/>
        </authorList>
    </citation>
    <scope>NUCLEOTIDE SEQUENCE [LARGE SCALE GENOMIC DNA]</scope>
    <source>
        <strain evidence="3 5">DSM 103679</strain>
    </source>
</reference>
<evidence type="ECO:0000313" key="6">
    <source>
        <dbReference type="Proteomes" id="UP000593591"/>
    </source>
</evidence>
<dbReference type="RefSeq" id="WP_184651164.1">
    <property type="nucleotide sequence ID" value="NZ_JACHFR010000001.1"/>
</dbReference>
<evidence type="ECO:0000313" key="4">
    <source>
        <dbReference type="EMBL" id="QOS40555.1"/>
    </source>
</evidence>
<dbReference type="Pfam" id="PF08308">
    <property type="entry name" value="PEGA"/>
    <property type="match status" value="2"/>
</dbReference>
<evidence type="ECO:0000313" key="3">
    <source>
        <dbReference type="EMBL" id="MBB5217715.1"/>
    </source>
</evidence>
<dbReference type="EMBL" id="JACHFR010000001">
    <property type="protein sequence ID" value="MBB5217715.1"/>
    <property type="molecule type" value="Genomic_DNA"/>
</dbReference>
<proteinExistence type="predicted"/>
<sequence length="540" mass="59087">MRIKTFITLLMIFSSVSINSQNAAKVKPLVLENQTSSDSFVKVDTNVYGASVYIDGKYAGSTPMYSQKVSAGRHTLRITKTHYAAKELTFYVNKGETKSFILDLESISAWVNVSCSVNGADIYMDGSSFSGNRIEIDEGSHTISAAKFGYEKYTQTFYISRRETKTFNIELKKAEFNITSISPSKKVFNPENKGALGKIDIQFSVTAPENGSLVIKDSEGNVYAEKQFSFTTWDYAYTWDGSDDEGYIVYDGTYTAVLYAGGKSASCTFKVDSSISYPALTMTNDGSGLGAFSLPLPYPDLTILAGFSSGAYFHGPVTEQNESFYAVPLDIFLSAGGEHVELGLKFQSFIKETNSFGLSFSAKLQDKIEITADSSFNYGATFRLASSNIPVFEPFGADCGNGIGIGIMAGFDFNGLYIGANSNLIFKPVSITDSEGKQDEKLWKNGITIAKTTKTYTAGIYGAIQSTFGSCSFEYKDSDDNTILFSENLRDNKRAFDAGFAFNTYLGASSTLLNFNGGMILYPETESYVYAKLGFTFMIN</sequence>
<feature type="domain" description="PEGA" evidence="2">
    <location>
        <begin position="112"/>
        <end position="174"/>
    </location>
</feature>
<dbReference type="AlphaFoldDB" id="A0A840SA86"/>
<evidence type="ECO:0000259" key="2">
    <source>
        <dbReference type="Pfam" id="PF08308"/>
    </source>
</evidence>
<dbReference type="InterPro" id="IPR013229">
    <property type="entry name" value="PEGA"/>
</dbReference>
<reference evidence="4 6" key="1">
    <citation type="submission" date="2018-08" db="EMBL/GenBank/DDBJ databases">
        <title>The first complete genome of Treponema rectale (CHPAT), a commensal spirochete of the bovine rectum.</title>
        <authorList>
            <person name="Staton G.J."/>
            <person name="Clegg S.R."/>
            <person name="Carter S.D."/>
            <person name="Radford A.D."/>
            <person name="Darby A."/>
            <person name="Hall N."/>
            <person name="Birtles R.J."/>
            <person name="Evans N.J."/>
        </authorList>
    </citation>
    <scope>NUCLEOTIDE SEQUENCE [LARGE SCALE GENOMIC DNA]</scope>
    <source>
        <strain evidence="4 6">CHPA</strain>
    </source>
</reference>
<feature type="domain" description="PEGA" evidence="2">
    <location>
        <begin position="41"/>
        <end position="106"/>
    </location>
</feature>
<evidence type="ECO:0000313" key="5">
    <source>
        <dbReference type="Proteomes" id="UP000578697"/>
    </source>
</evidence>
<feature type="chain" id="PRO_5036240774" evidence="1">
    <location>
        <begin position="24"/>
        <end position="540"/>
    </location>
</feature>
<keyword evidence="5" id="KW-1185">Reference proteome</keyword>
<protein>
    <submittedName>
        <fullName evidence="4">PEGA domain-containing protein</fullName>
    </submittedName>
</protein>
<dbReference type="KEGG" id="trc:DYE49_08815"/>
<name>A0A840SA86_9SPIR</name>
<dbReference type="PANTHER" id="PTHR36194:SF1">
    <property type="entry name" value="S-LAYER-LIKE PROTEIN"/>
    <property type="match status" value="1"/>
</dbReference>
<evidence type="ECO:0000256" key="1">
    <source>
        <dbReference type="SAM" id="SignalP"/>
    </source>
</evidence>
<keyword evidence="1" id="KW-0732">Signal</keyword>